<sequence length="348" mass="38847">MPKKCRDLDTFTVPCTIGDCTLADAMLDLGASINVMPSSVYKPLNFGDLEPTSVITQLANRRIAHPLGILEDVLVRINELIFPVDFYVLDMEDEPSSRGSTLILGKPFLMIARTKIDVHVRTLSMEFGDNMVQLNIFKAMKDPTEIHSIFGIDVIDVLVDDYMQLHTGLSEISDFVDVADVSEFSYFVDVADVPNFYDSVDVADVPDFLNSVDVANVSNFVDSANMGDVSNFADLADFECMCDRGKEYSTSVEKVLASKPPSPPSPTVELKPLPKHLKYAYLEDDQKLPVIIANNLQSKQEERLVHLLRKHRKAIGWTLVDLLGINPSICMHKILLEEEARLHNLRGS</sequence>
<dbReference type="PANTHER" id="PTHR33067:SF15">
    <property type="entry name" value="RNA-DIRECTED DNA POLYMERASE"/>
    <property type="match status" value="1"/>
</dbReference>
<evidence type="ECO:0000313" key="2">
    <source>
        <dbReference type="Proteomes" id="UP000257109"/>
    </source>
</evidence>
<dbReference type="PANTHER" id="PTHR33067">
    <property type="entry name" value="RNA-DIRECTED DNA POLYMERASE-RELATED"/>
    <property type="match status" value="1"/>
</dbReference>
<dbReference type="Proteomes" id="UP000257109">
    <property type="component" value="Unassembled WGS sequence"/>
</dbReference>
<protein>
    <submittedName>
        <fullName evidence="1">Uncharacterized protein</fullName>
    </submittedName>
</protein>
<organism evidence="1 2">
    <name type="scientific">Mucuna pruriens</name>
    <name type="common">Velvet bean</name>
    <name type="synonym">Dolichos pruriens</name>
    <dbReference type="NCBI Taxonomy" id="157652"/>
    <lineage>
        <taxon>Eukaryota</taxon>
        <taxon>Viridiplantae</taxon>
        <taxon>Streptophyta</taxon>
        <taxon>Embryophyta</taxon>
        <taxon>Tracheophyta</taxon>
        <taxon>Spermatophyta</taxon>
        <taxon>Magnoliopsida</taxon>
        <taxon>eudicotyledons</taxon>
        <taxon>Gunneridae</taxon>
        <taxon>Pentapetalae</taxon>
        <taxon>rosids</taxon>
        <taxon>fabids</taxon>
        <taxon>Fabales</taxon>
        <taxon>Fabaceae</taxon>
        <taxon>Papilionoideae</taxon>
        <taxon>50 kb inversion clade</taxon>
        <taxon>NPAAA clade</taxon>
        <taxon>indigoferoid/millettioid clade</taxon>
        <taxon>Phaseoleae</taxon>
        <taxon>Mucuna</taxon>
    </lineage>
</organism>
<comment type="caution">
    <text evidence="1">The sequence shown here is derived from an EMBL/GenBank/DDBJ whole genome shotgun (WGS) entry which is preliminary data.</text>
</comment>
<keyword evidence="2" id="KW-1185">Reference proteome</keyword>
<dbReference type="CDD" id="cd00303">
    <property type="entry name" value="retropepsin_like"/>
    <property type="match status" value="1"/>
</dbReference>
<dbReference type="AlphaFoldDB" id="A0A371G1P0"/>
<dbReference type="InterPro" id="IPR021109">
    <property type="entry name" value="Peptidase_aspartic_dom_sf"/>
</dbReference>
<reference evidence="1" key="1">
    <citation type="submission" date="2018-05" db="EMBL/GenBank/DDBJ databases">
        <title>Draft genome of Mucuna pruriens seed.</title>
        <authorList>
            <person name="Nnadi N.E."/>
            <person name="Vos R."/>
            <person name="Hasami M.H."/>
            <person name="Devisetty U.K."/>
            <person name="Aguiy J.C."/>
        </authorList>
    </citation>
    <scope>NUCLEOTIDE SEQUENCE [LARGE SCALE GENOMIC DNA]</scope>
    <source>
        <strain evidence="1">JCA_2017</strain>
    </source>
</reference>
<feature type="non-terminal residue" evidence="1">
    <location>
        <position position="1"/>
    </location>
</feature>
<dbReference type="OrthoDB" id="778454at2759"/>
<evidence type="ECO:0000313" key="1">
    <source>
        <dbReference type="EMBL" id="RDX84243.1"/>
    </source>
</evidence>
<name>A0A371G1P0_MUCPR</name>
<dbReference type="EMBL" id="QJKJ01007106">
    <property type="protein sequence ID" value="RDX84243.1"/>
    <property type="molecule type" value="Genomic_DNA"/>
</dbReference>
<proteinExistence type="predicted"/>
<accession>A0A371G1P0</accession>
<gene>
    <name evidence="1" type="ORF">CR513_34735</name>
</gene>
<dbReference type="Gene3D" id="2.40.70.10">
    <property type="entry name" value="Acid Proteases"/>
    <property type="match status" value="1"/>
</dbReference>
<dbReference type="Pfam" id="PF13650">
    <property type="entry name" value="Asp_protease_2"/>
    <property type="match status" value="1"/>
</dbReference>